<dbReference type="InterPro" id="IPR055348">
    <property type="entry name" value="DctQ"/>
</dbReference>
<evidence type="ECO:0000256" key="5">
    <source>
        <dbReference type="ARBA" id="ARBA00022692"/>
    </source>
</evidence>
<dbReference type="PANTHER" id="PTHR35011:SF10">
    <property type="entry name" value="TRAP TRANSPORTER SMALL PERMEASE PROTEIN"/>
    <property type="match status" value="1"/>
</dbReference>
<gene>
    <name evidence="11" type="ORF">OCH7691_03091</name>
</gene>
<feature type="domain" description="Tripartite ATP-independent periplasmic transporters DctQ component" evidence="10">
    <location>
        <begin position="29"/>
        <end position="159"/>
    </location>
</feature>
<dbReference type="RefSeq" id="WP_085884397.1">
    <property type="nucleotide sequence ID" value="NZ_FWFR01000002.1"/>
</dbReference>
<evidence type="ECO:0000256" key="2">
    <source>
        <dbReference type="ARBA" id="ARBA00022448"/>
    </source>
</evidence>
<keyword evidence="7 9" id="KW-0472">Membrane</keyword>
<keyword evidence="5 9" id="KW-0812">Transmembrane</keyword>
<comment type="similarity">
    <text evidence="8 9">Belongs to the TRAP transporter small permease family.</text>
</comment>
<keyword evidence="2 9" id="KW-0813">Transport</keyword>
<dbReference type="PANTHER" id="PTHR35011">
    <property type="entry name" value="2,3-DIKETO-L-GULONATE TRAP TRANSPORTER SMALL PERMEASE PROTEIN YIAM"/>
    <property type="match status" value="1"/>
</dbReference>
<evidence type="ECO:0000256" key="4">
    <source>
        <dbReference type="ARBA" id="ARBA00022519"/>
    </source>
</evidence>
<evidence type="ECO:0000256" key="7">
    <source>
        <dbReference type="ARBA" id="ARBA00023136"/>
    </source>
</evidence>
<feature type="transmembrane region" description="Helical" evidence="9">
    <location>
        <begin position="16"/>
        <end position="38"/>
    </location>
</feature>
<evidence type="ECO:0000256" key="3">
    <source>
        <dbReference type="ARBA" id="ARBA00022475"/>
    </source>
</evidence>
<comment type="function">
    <text evidence="9">Part of the tripartite ATP-independent periplasmic (TRAP) transport system.</text>
</comment>
<evidence type="ECO:0000313" key="11">
    <source>
        <dbReference type="EMBL" id="SLN66788.1"/>
    </source>
</evidence>
<dbReference type="InterPro" id="IPR007387">
    <property type="entry name" value="TRAP_DctQ"/>
</dbReference>
<feature type="transmembrane region" description="Helical" evidence="9">
    <location>
        <begin position="95"/>
        <end position="113"/>
    </location>
</feature>
<dbReference type="Proteomes" id="UP000193200">
    <property type="component" value="Unassembled WGS sequence"/>
</dbReference>
<dbReference type="OrthoDB" id="2877624at2"/>
<accession>A0A1Y5TRW7</accession>
<comment type="subcellular location">
    <subcellularLocation>
        <location evidence="1 9">Cell inner membrane</location>
        <topology evidence="1 9">Multi-pass membrane protein</topology>
    </subcellularLocation>
</comment>
<dbReference type="GO" id="GO:0005886">
    <property type="term" value="C:plasma membrane"/>
    <property type="evidence" value="ECO:0007669"/>
    <property type="project" value="UniProtKB-SubCell"/>
</dbReference>
<protein>
    <recommendedName>
        <fullName evidence="9">TRAP transporter small permease protein</fullName>
    </recommendedName>
</protein>
<reference evidence="11 12" key="1">
    <citation type="submission" date="2017-03" db="EMBL/GenBank/DDBJ databases">
        <authorList>
            <person name="Afonso C.L."/>
            <person name="Miller P.J."/>
            <person name="Scott M.A."/>
            <person name="Spackman E."/>
            <person name="Goraichik I."/>
            <person name="Dimitrov K.M."/>
            <person name="Suarez D.L."/>
            <person name="Swayne D.E."/>
        </authorList>
    </citation>
    <scope>NUCLEOTIDE SEQUENCE [LARGE SCALE GENOMIC DNA]</scope>
    <source>
        <strain evidence="11 12">CECT 7691</strain>
    </source>
</reference>
<proteinExistence type="inferred from homology"/>
<keyword evidence="4 9" id="KW-0997">Cell inner membrane</keyword>
<dbReference type="EMBL" id="FWFR01000002">
    <property type="protein sequence ID" value="SLN66788.1"/>
    <property type="molecule type" value="Genomic_DNA"/>
</dbReference>
<name>A0A1Y5TRW7_9PROT</name>
<evidence type="ECO:0000313" key="12">
    <source>
        <dbReference type="Proteomes" id="UP000193200"/>
    </source>
</evidence>
<evidence type="ECO:0000256" key="6">
    <source>
        <dbReference type="ARBA" id="ARBA00022989"/>
    </source>
</evidence>
<sequence>MGFLNYLGRTTDRLNALGAIVAGAGLAAMMLIGAFDVLGSSLLGKPVPGAYELTETIMVGSVFLALALAQSQGSHIRVDAIVKTMSARPRHVSETVAHFCSVLFYLGICVFGWDGFLQSIDEAAVYQGLIGLPVWPGRLALAVGASMVVVQAARDGLRSASRCWR</sequence>
<keyword evidence="3" id="KW-1003">Cell membrane</keyword>
<dbReference type="GO" id="GO:0015740">
    <property type="term" value="P:C4-dicarboxylate transport"/>
    <property type="evidence" value="ECO:0007669"/>
    <property type="project" value="TreeGrafter"/>
</dbReference>
<feature type="transmembrane region" description="Helical" evidence="9">
    <location>
        <begin position="50"/>
        <end position="69"/>
    </location>
</feature>
<comment type="subunit">
    <text evidence="9">The complex comprises the extracytoplasmic solute receptor protein and the two transmembrane proteins.</text>
</comment>
<evidence type="ECO:0000256" key="1">
    <source>
        <dbReference type="ARBA" id="ARBA00004429"/>
    </source>
</evidence>
<feature type="transmembrane region" description="Helical" evidence="9">
    <location>
        <begin position="133"/>
        <end position="153"/>
    </location>
</feature>
<evidence type="ECO:0000256" key="8">
    <source>
        <dbReference type="ARBA" id="ARBA00038436"/>
    </source>
</evidence>
<dbReference type="AlphaFoldDB" id="A0A1Y5TRW7"/>
<evidence type="ECO:0000259" key="10">
    <source>
        <dbReference type="Pfam" id="PF04290"/>
    </source>
</evidence>
<keyword evidence="6 9" id="KW-1133">Transmembrane helix</keyword>
<keyword evidence="12" id="KW-1185">Reference proteome</keyword>
<organism evidence="11 12">
    <name type="scientific">Oceanibacterium hippocampi</name>
    <dbReference type="NCBI Taxonomy" id="745714"/>
    <lineage>
        <taxon>Bacteria</taxon>
        <taxon>Pseudomonadati</taxon>
        <taxon>Pseudomonadota</taxon>
        <taxon>Alphaproteobacteria</taxon>
        <taxon>Sneathiellales</taxon>
        <taxon>Sneathiellaceae</taxon>
        <taxon>Oceanibacterium</taxon>
    </lineage>
</organism>
<dbReference type="GO" id="GO:0022857">
    <property type="term" value="F:transmembrane transporter activity"/>
    <property type="evidence" value="ECO:0007669"/>
    <property type="project" value="UniProtKB-UniRule"/>
</dbReference>
<dbReference type="InParanoid" id="A0A1Y5TRW7"/>
<evidence type="ECO:0000256" key="9">
    <source>
        <dbReference type="RuleBase" id="RU369079"/>
    </source>
</evidence>
<dbReference type="Pfam" id="PF04290">
    <property type="entry name" value="DctQ"/>
    <property type="match status" value="1"/>
</dbReference>